<evidence type="ECO:0000259" key="9">
    <source>
        <dbReference type="Pfam" id="PF02878"/>
    </source>
</evidence>
<feature type="domain" description="Alpha-D-phosphohexomutase alpha/beta/alpha" evidence="10">
    <location>
        <begin position="175"/>
        <end position="263"/>
    </location>
</feature>
<dbReference type="InterPro" id="IPR005841">
    <property type="entry name" value="Alpha-D-phosphohexomutase_SF"/>
</dbReference>
<evidence type="ECO:0000256" key="7">
    <source>
        <dbReference type="RuleBase" id="RU004326"/>
    </source>
</evidence>
<proteinExistence type="inferred from homology"/>
<feature type="domain" description="Alpha-D-phosphohexomutase alpha/beta/alpha" evidence="11">
    <location>
        <begin position="269"/>
        <end position="376"/>
    </location>
</feature>
<dbReference type="Gene3D" id="3.30.310.50">
    <property type="entry name" value="Alpha-D-phosphohexomutase, C-terminal domain"/>
    <property type="match status" value="1"/>
</dbReference>
<dbReference type="PANTHER" id="PTHR42946">
    <property type="entry name" value="PHOSPHOHEXOSE MUTASE"/>
    <property type="match status" value="1"/>
</dbReference>
<evidence type="ECO:0000256" key="2">
    <source>
        <dbReference type="ARBA" id="ARBA00010231"/>
    </source>
</evidence>
<dbReference type="GO" id="GO:0005829">
    <property type="term" value="C:cytosol"/>
    <property type="evidence" value="ECO:0007669"/>
    <property type="project" value="TreeGrafter"/>
</dbReference>
<dbReference type="InterPro" id="IPR050060">
    <property type="entry name" value="Phosphoglucosamine_mutase"/>
</dbReference>
<dbReference type="KEGG" id="pspc:Strain318_002115"/>
<feature type="domain" description="Alpha-D-phosphohexomutase C-terminal" evidence="8">
    <location>
        <begin position="383"/>
        <end position="450"/>
    </location>
</feature>
<dbReference type="GO" id="GO:0004615">
    <property type="term" value="F:phosphomannomutase activity"/>
    <property type="evidence" value="ECO:0007669"/>
    <property type="project" value="TreeGrafter"/>
</dbReference>
<keyword evidence="14" id="KW-1185">Reference proteome</keyword>
<dbReference type="Gene3D" id="3.40.120.10">
    <property type="entry name" value="Alpha-D-Glucose-1,6-Bisphosphate, subunit A, domain 3"/>
    <property type="match status" value="3"/>
</dbReference>
<dbReference type="InterPro" id="IPR005843">
    <property type="entry name" value="A-D-PHexomutase_C"/>
</dbReference>
<evidence type="ECO:0000313" key="14">
    <source>
        <dbReference type="Proteomes" id="UP001229955"/>
    </source>
</evidence>
<dbReference type="Proteomes" id="UP001229955">
    <property type="component" value="Chromosome"/>
</dbReference>
<name>A0AA49K1K2_9BACT</name>
<dbReference type="Pfam" id="PF02880">
    <property type="entry name" value="PGM_PMM_III"/>
    <property type="match status" value="1"/>
</dbReference>
<accession>A0AA49Q5G9</accession>
<dbReference type="InterPro" id="IPR016055">
    <property type="entry name" value="A-D-PHexomutase_a/b/a-I/II/III"/>
</dbReference>
<evidence type="ECO:0000313" key="12">
    <source>
        <dbReference type="EMBL" id="WKW12806.1"/>
    </source>
</evidence>
<reference evidence="13" key="1">
    <citation type="submission" date="2023-07" db="EMBL/GenBank/DDBJ databases">
        <authorList>
            <person name="Haufschild T."/>
            <person name="Kallscheuer N."/>
            <person name="Hammer J."/>
            <person name="Kohn T."/>
            <person name="Kabuu M."/>
            <person name="Jogler M."/>
            <person name="Wohfarth N."/>
            <person name="Heuer A."/>
            <person name="Rohde M."/>
            <person name="van Teeseling M.C.F."/>
            <person name="Jogler C."/>
        </authorList>
    </citation>
    <scope>NUCLEOTIDE SEQUENCE</scope>
    <source>
        <strain evidence="12">Strain 138</strain>
        <strain evidence="13">Strain 318</strain>
    </source>
</reference>
<evidence type="ECO:0000256" key="3">
    <source>
        <dbReference type="ARBA" id="ARBA00022553"/>
    </source>
</evidence>
<dbReference type="InterPro" id="IPR016066">
    <property type="entry name" value="A-D-PHexomutase_CS"/>
</dbReference>
<protein>
    <submittedName>
        <fullName evidence="13">Phosphoglucosamine mutase</fullName>
        <ecNumber evidence="13">5.4.2.10</ecNumber>
    </submittedName>
</protein>
<dbReference type="GO" id="GO:0008966">
    <property type="term" value="F:phosphoglucosamine mutase activity"/>
    <property type="evidence" value="ECO:0007669"/>
    <property type="project" value="UniProtKB-EC"/>
</dbReference>
<dbReference type="GO" id="GO:0006048">
    <property type="term" value="P:UDP-N-acetylglucosamine biosynthetic process"/>
    <property type="evidence" value="ECO:0007669"/>
    <property type="project" value="TreeGrafter"/>
</dbReference>
<organism evidence="13 14">
    <name type="scientific">Pseudogemmatithrix spongiicola</name>
    <dbReference type="NCBI Taxonomy" id="3062599"/>
    <lineage>
        <taxon>Bacteria</taxon>
        <taxon>Pseudomonadati</taxon>
        <taxon>Gemmatimonadota</taxon>
        <taxon>Gemmatimonadia</taxon>
        <taxon>Gemmatimonadales</taxon>
        <taxon>Gemmatimonadaceae</taxon>
        <taxon>Pseudogemmatithrix</taxon>
    </lineage>
</organism>
<dbReference type="GO" id="GO:0000287">
    <property type="term" value="F:magnesium ion binding"/>
    <property type="evidence" value="ECO:0007669"/>
    <property type="project" value="InterPro"/>
</dbReference>
<dbReference type="PROSITE" id="PS00710">
    <property type="entry name" value="PGM_PMM"/>
    <property type="match status" value="1"/>
</dbReference>
<dbReference type="NCBIfam" id="TIGR03990">
    <property type="entry name" value="Arch_GlmM"/>
    <property type="match status" value="1"/>
</dbReference>
<dbReference type="Pfam" id="PF02878">
    <property type="entry name" value="PGM_PMM_I"/>
    <property type="match status" value="1"/>
</dbReference>
<dbReference type="EMBL" id="CP130613">
    <property type="protein sequence ID" value="WKW15713.1"/>
    <property type="molecule type" value="Genomic_DNA"/>
</dbReference>
<evidence type="ECO:0000256" key="5">
    <source>
        <dbReference type="ARBA" id="ARBA00022842"/>
    </source>
</evidence>
<comment type="similarity">
    <text evidence="2 7">Belongs to the phosphohexose mutase family.</text>
</comment>
<keyword evidence="3" id="KW-0597">Phosphoprotein</keyword>
<dbReference type="InterPro" id="IPR005844">
    <property type="entry name" value="A-D-PHexomutase_a/b/a-I"/>
</dbReference>
<dbReference type="PANTHER" id="PTHR42946:SF1">
    <property type="entry name" value="PHOSPHOGLUCOMUTASE (ALPHA-D-GLUCOSE-1,6-BISPHOSPHATE-DEPENDENT)"/>
    <property type="match status" value="1"/>
</dbReference>
<evidence type="ECO:0000313" key="13">
    <source>
        <dbReference type="EMBL" id="WKW15713.1"/>
    </source>
</evidence>
<keyword evidence="4 7" id="KW-0479">Metal-binding</keyword>
<keyword evidence="5 7" id="KW-0460">Magnesium</keyword>
<evidence type="ECO:0000259" key="10">
    <source>
        <dbReference type="Pfam" id="PF02879"/>
    </source>
</evidence>
<feature type="domain" description="Alpha-D-phosphohexomutase alpha/beta/alpha" evidence="9">
    <location>
        <begin position="10"/>
        <end position="139"/>
    </location>
</feature>
<dbReference type="Pfam" id="PF02879">
    <property type="entry name" value="PGM_PMM_II"/>
    <property type="match status" value="1"/>
</dbReference>
<dbReference type="SUPFAM" id="SSF53738">
    <property type="entry name" value="Phosphoglucomutase, first 3 domains"/>
    <property type="match status" value="3"/>
</dbReference>
<dbReference type="AlphaFoldDB" id="A0AA49K1K2"/>
<dbReference type="Pfam" id="PF00408">
    <property type="entry name" value="PGM_PMM_IV"/>
    <property type="match status" value="1"/>
</dbReference>
<dbReference type="PRINTS" id="PR00509">
    <property type="entry name" value="PGMPMM"/>
</dbReference>
<gene>
    <name evidence="13" type="primary">glmM</name>
    <name evidence="12" type="ORF">Strain138_002116</name>
    <name evidence="13" type="ORF">Strain318_002115</name>
</gene>
<evidence type="ECO:0000259" key="11">
    <source>
        <dbReference type="Pfam" id="PF02880"/>
    </source>
</evidence>
<dbReference type="EC" id="5.4.2.10" evidence="13"/>
<evidence type="ECO:0000256" key="1">
    <source>
        <dbReference type="ARBA" id="ARBA00001946"/>
    </source>
</evidence>
<evidence type="ECO:0000259" key="8">
    <source>
        <dbReference type="Pfam" id="PF00408"/>
    </source>
</evidence>
<sequence>MTDPRLMISVSGIRGRVGHGLTPEVVARYAAAFGAWAVARAKDRGSRTAIVLGRDSRVTGPLFHSVTRAALESVGADVIDIGLTTTPTLQLAVEHHHAAGGLGITASHNPIEWNALKFIGPDGLFLSAAQGAEMRALVDAGVPYAEWDALGEVYFDGDAVARHLDAVLALPFIDVDGIRSRNFRVAYDACRGAGGAVIPKLLELLGCEVHAIELEADGRFPRPPEPVAENLVALQTLVQKTGAQIGFATDPDVDRLALVDDTGRAIGEDYTLALATRVVLRHRKGAVVTNLSTSRIVDDMAAEHGVSVVRAPVGEVNVALKMRAVNAVIGGEGNGGVILPELHLGRDAPLGVALLLQMMHEDAEPLSRTVERFPRYTIIKDKLDRPAKPLDAVYAALRDAFADAEADTQDGLRLGWSDRWVHIRPSGTEPIVRVIAEGPDERAARGLVEKGRELLAKLA</sequence>
<dbReference type="InterPro" id="IPR024086">
    <property type="entry name" value="GlmM_arc-type"/>
</dbReference>
<accession>A0AA49K1K2</accession>
<evidence type="ECO:0000256" key="6">
    <source>
        <dbReference type="ARBA" id="ARBA00023235"/>
    </source>
</evidence>
<dbReference type="SUPFAM" id="SSF55957">
    <property type="entry name" value="Phosphoglucomutase, C-terminal domain"/>
    <property type="match status" value="1"/>
</dbReference>
<evidence type="ECO:0000256" key="4">
    <source>
        <dbReference type="ARBA" id="ARBA00022723"/>
    </source>
</evidence>
<dbReference type="EMBL" id="CP130612">
    <property type="protein sequence ID" value="WKW12806.1"/>
    <property type="molecule type" value="Genomic_DNA"/>
</dbReference>
<dbReference type="InterPro" id="IPR005846">
    <property type="entry name" value="A-D-PHexomutase_a/b/a-III"/>
</dbReference>
<dbReference type="RefSeq" id="WP_367885682.1">
    <property type="nucleotide sequence ID" value="NZ_CP130612.1"/>
</dbReference>
<keyword evidence="6 13" id="KW-0413">Isomerase</keyword>
<dbReference type="InterPro" id="IPR036900">
    <property type="entry name" value="A-D-PHexomutase_C_sf"/>
</dbReference>
<dbReference type="GO" id="GO:0005975">
    <property type="term" value="P:carbohydrate metabolic process"/>
    <property type="evidence" value="ECO:0007669"/>
    <property type="project" value="InterPro"/>
</dbReference>
<comment type="cofactor">
    <cofactor evidence="1">
        <name>Mg(2+)</name>
        <dbReference type="ChEBI" id="CHEBI:18420"/>
    </cofactor>
</comment>
<dbReference type="InterPro" id="IPR005845">
    <property type="entry name" value="A-D-PHexomutase_a/b/a-II"/>
</dbReference>
<dbReference type="GO" id="GO:0009252">
    <property type="term" value="P:peptidoglycan biosynthetic process"/>
    <property type="evidence" value="ECO:0007669"/>
    <property type="project" value="TreeGrafter"/>
</dbReference>